<dbReference type="PANTHER" id="PTHR23104">
    <property type="entry name" value="MULTIPLE COAGULATION FACTOR DEFICIENCY PROTEIN 2 NEURAL STEM CELL DERIVED NEURONAL SURVIVAL PROTEIN"/>
    <property type="match status" value="1"/>
</dbReference>
<evidence type="ECO:0000313" key="6">
    <source>
        <dbReference type="Proteomes" id="UP000801492"/>
    </source>
</evidence>
<dbReference type="InterPro" id="IPR011992">
    <property type="entry name" value="EF-hand-dom_pair"/>
</dbReference>
<evidence type="ECO:0008006" key="7">
    <source>
        <dbReference type="Google" id="ProtNLM"/>
    </source>
</evidence>
<dbReference type="PROSITE" id="PS00018">
    <property type="entry name" value="EF_HAND_1"/>
    <property type="match status" value="1"/>
</dbReference>
<sequence>MIKLIIFWTIFVIIKATRGPHHPRGEPIVRQHVHYRPTKNSNPEKLTQDEQLLHDASHIQEHLEEVIDEPDLSKMSDEELEFYYFQVHDTDKNTKLDGLEILQAIHHTAHNFEYAKGEIMDQDEDFSYYVELIDRVLEEDDVDNDGFLSYPEYVAGRKKDIQSQTIKNEHPEISALP</sequence>
<feature type="signal peptide" evidence="4">
    <location>
        <begin position="1"/>
        <end position="16"/>
    </location>
</feature>
<reference evidence="5" key="1">
    <citation type="submission" date="2019-08" db="EMBL/GenBank/DDBJ databases">
        <title>The genome of the North American firefly Photinus pyralis.</title>
        <authorList>
            <consortium name="Photinus pyralis genome working group"/>
            <person name="Fallon T.R."/>
            <person name="Sander Lower S.E."/>
            <person name="Weng J.-K."/>
        </authorList>
    </citation>
    <scope>NUCLEOTIDE SEQUENCE</scope>
    <source>
        <strain evidence="5">TRF0915ILg1</strain>
        <tissue evidence="5">Whole body</tissue>
    </source>
</reference>
<evidence type="ECO:0000313" key="5">
    <source>
        <dbReference type="EMBL" id="KAF2900113.1"/>
    </source>
</evidence>
<evidence type="ECO:0000256" key="3">
    <source>
        <dbReference type="ARBA" id="ARBA00022837"/>
    </source>
</evidence>
<dbReference type="PANTHER" id="PTHR23104:SF1">
    <property type="entry name" value="EF-HAND DOMAIN-CONTAINING PROTEIN"/>
    <property type="match status" value="1"/>
</dbReference>
<evidence type="ECO:0000256" key="2">
    <source>
        <dbReference type="ARBA" id="ARBA00022737"/>
    </source>
</evidence>
<gene>
    <name evidence="5" type="ORF">ILUMI_06073</name>
</gene>
<dbReference type="InterPro" id="IPR018247">
    <property type="entry name" value="EF_Hand_1_Ca_BS"/>
</dbReference>
<accession>A0A8K0D639</accession>
<name>A0A8K0D639_IGNLU</name>
<dbReference type="OrthoDB" id="289247at2759"/>
<proteinExistence type="predicted"/>
<organism evidence="5 6">
    <name type="scientific">Ignelater luminosus</name>
    <name type="common">Cucubano</name>
    <name type="synonym">Pyrophorus luminosus</name>
    <dbReference type="NCBI Taxonomy" id="2038154"/>
    <lineage>
        <taxon>Eukaryota</taxon>
        <taxon>Metazoa</taxon>
        <taxon>Ecdysozoa</taxon>
        <taxon>Arthropoda</taxon>
        <taxon>Hexapoda</taxon>
        <taxon>Insecta</taxon>
        <taxon>Pterygota</taxon>
        <taxon>Neoptera</taxon>
        <taxon>Endopterygota</taxon>
        <taxon>Coleoptera</taxon>
        <taxon>Polyphaga</taxon>
        <taxon>Elateriformia</taxon>
        <taxon>Elateroidea</taxon>
        <taxon>Elateridae</taxon>
        <taxon>Agrypninae</taxon>
        <taxon>Pyrophorini</taxon>
        <taxon>Ignelater</taxon>
    </lineage>
</organism>
<dbReference type="Proteomes" id="UP000801492">
    <property type="component" value="Unassembled WGS sequence"/>
</dbReference>
<dbReference type="InterPro" id="IPR052110">
    <property type="entry name" value="MCFD2-like"/>
</dbReference>
<keyword evidence="2" id="KW-0677">Repeat</keyword>
<feature type="chain" id="PRO_5035460654" description="Multiple coagulation factor deficiency protein 2" evidence="4">
    <location>
        <begin position="17"/>
        <end position="177"/>
    </location>
</feature>
<evidence type="ECO:0000256" key="4">
    <source>
        <dbReference type="SAM" id="SignalP"/>
    </source>
</evidence>
<protein>
    <recommendedName>
        <fullName evidence="7">Multiple coagulation factor deficiency protein 2</fullName>
    </recommendedName>
</protein>
<evidence type="ECO:0000256" key="1">
    <source>
        <dbReference type="ARBA" id="ARBA00022729"/>
    </source>
</evidence>
<dbReference type="Gene3D" id="1.10.238.10">
    <property type="entry name" value="EF-hand"/>
    <property type="match status" value="1"/>
</dbReference>
<keyword evidence="6" id="KW-1185">Reference proteome</keyword>
<dbReference type="AlphaFoldDB" id="A0A8K0D639"/>
<dbReference type="EMBL" id="VTPC01002372">
    <property type="protein sequence ID" value="KAF2900113.1"/>
    <property type="molecule type" value="Genomic_DNA"/>
</dbReference>
<keyword evidence="1 4" id="KW-0732">Signal</keyword>
<keyword evidence="3" id="KW-0106">Calcium</keyword>
<comment type="caution">
    <text evidence="5">The sequence shown here is derived from an EMBL/GenBank/DDBJ whole genome shotgun (WGS) entry which is preliminary data.</text>
</comment>
<dbReference type="SUPFAM" id="SSF47473">
    <property type="entry name" value="EF-hand"/>
    <property type="match status" value="1"/>
</dbReference>